<dbReference type="Proteomes" id="UP000245410">
    <property type="component" value="Unassembled WGS sequence"/>
</dbReference>
<keyword evidence="4" id="KW-0472">Membrane</keyword>
<dbReference type="EMBL" id="QGKR01000138">
    <property type="protein sequence ID" value="PWR11328.1"/>
    <property type="molecule type" value="Genomic_DNA"/>
</dbReference>
<gene>
    <name evidence="5" type="ORF">DKT68_06155</name>
</gene>
<dbReference type="Gene3D" id="1.10.3630.10">
    <property type="entry name" value="yeast vps74-n-term truncation variant domain like"/>
    <property type="match status" value="1"/>
</dbReference>
<dbReference type="GO" id="GO:0005737">
    <property type="term" value="C:cytoplasm"/>
    <property type="evidence" value="ECO:0007669"/>
    <property type="project" value="UniProtKB-ARBA"/>
</dbReference>
<evidence type="ECO:0000256" key="1">
    <source>
        <dbReference type="ARBA" id="ARBA00004255"/>
    </source>
</evidence>
<reference evidence="5 6" key="1">
    <citation type="submission" date="2018-05" db="EMBL/GenBank/DDBJ databases">
        <title>Micromonospora atacamensis sp. nov., a novel actinobacteria isolated from high altitude Atacama Desert soil.</title>
        <authorList>
            <person name="Carro L."/>
            <person name="Golinska P."/>
            <person name="Klenk H.-P."/>
            <person name="Goodfellow M."/>
        </authorList>
    </citation>
    <scope>NUCLEOTIDE SEQUENCE [LARGE SCALE GENOMIC DNA]</scope>
    <source>
        <strain evidence="5 6">5R2A7</strain>
    </source>
</reference>
<evidence type="ECO:0000313" key="6">
    <source>
        <dbReference type="Proteomes" id="UP000245410"/>
    </source>
</evidence>
<organism evidence="5 6">
    <name type="scientific">Micromonospora acroterricola</name>
    <dbReference type="NCBI Taxonomy" id="2202421"/>
    <lineage>
        <taxon>Bacteria</taxon>
        <taxon>Bacillati</taxon>
        <taxon>Actinomycetota</taxon>
        <taxon>Actinomycetes</taxon>
        <taxon>Micromonosporales</taxon>
        <taxon>Micromonosporaceae</taxon>
        <taxon>Micromonospora</taxon>
    </lineage>
</organism>
<dbReference type="InterPro" id="IPR008628">
    <property type="entry name" value="GPP34-like"/>
</dbReference>
<sequence length="222" mass="23819">MYVRSNPRRELMSRLAEDLVLLLLDDESGRSTVDLGRRYRAVGSAVLLDLVRAGRISIPASDDAREARVVVSDSTPTGDPALDTALAKLGDKPMKVGWAAENLGHDCWQPLLELLTADGAIRIEENRVLGLVKTRSWPTADGAREREIRAGIEAALNGAQPDEETAVLITILHGIGAVPGARDEATRARAAEIARTGWASGPLRDAFHGLDTAQLLILFAAS</sequence>
<protein>
    <recommendedName>
        <fullName evidence="7">Golgi phosphoprotein 3 (GPP34)</fullName>
    </recommendedName>
</protein>
<comment type="caution">
    <text evidence="5">The sequence shown here is derived from an EMBL/GenBank/DDBJ whole genome shotgun (WGS) entry which is preliminary data.</text>
</comment>
<keyword evidence="6" id="KW-1185">Reference proteome</keyword>
<dbReference type="AlphaFoldDB" id="A0A317D8Z3"/>
<proteinExistence type="predicted"/>
<evidence type="ECO:0000256" key="2">
    <source>
        <dbReference type="ARBA" id="ARBA00023034"/>
    </source>
</evidence>
<keyword evidence="2" id="KW-0333">Golgi apparatus</keyword>
<accession>A0A317D8Z3</accession>
<comment type="subcellular location">
    <subcellularLocation>
        <location evidence="1">Golgi apparatus membrane</location>
        <topology evidence="1">Peripheral membrane protein</topology>
        <orientation evidence="1">Cytoplasmic side</orientation>
    </subcellularLocation>
</comment>
<name>A0A317D8Z3_9ACTN</name>
<dbReference type="InterPro" id="IPR038261">
    <property type="entry name" value="GPP34-like_sf"/>
</dbReference>
<evidence type="ECO:0000256" key="3">
    <source>
        <dbReference type="ARBA" id="ARBA00023121"/>
    </source>
</evidence>
<evidence type="ECO:0000313" key="5">
    <source>
        <dbReference type="EMBL" id="PWR11328.1"/>
    </source>
</evidence>
<evidence type="ECO:0008006" key="7">
    <source>
        <dbReference type="Google" id="ProtNLM"/>
    </source>
</evidence>
<dbReference type="GO" id="GO:0070273">
    <property type="term" value="F:phosphatidylinositol-4-phosphate binding"/>
    <property type="evidence" value="ECO:0007669"/>
    <property type="project" value="InterPro"/>
</dbReference>
<dbReference type="Pfam" id="PF05719">
    <property type="entry name" value="GPP34"/>
    <property type="match status" value="1"/>
</dbReference>
<keyword evidence="3" id="KW-0446">Lipid-binding</keyword>
<evidence type="ECO:0000256" key="4">
    <source>
        <dbReference type="ARBA" id="ARBA00023136"/>
    </source>
</evidence>
<dbReference type="GO" id="GO:0012505">
    <property type="term" value="C:endomembrane system"/>
    <property type="evidence" value="ECO:0007669"/>
    <property type="project" value="UniProtKB-ARBA"/>
</dbReference>